<sequence>MEEASAAAAGLQASERQRSLQNWWCSCNKCCEMPTEVESICCNEWNIAMPKLQDDDDIDSIPSYTCLTEDPEFSPLLSRSVLHVVFSLPRINWRRRPKPEGPNGTLSIEQCRLVAYRVVLEWMLKGEHLGRRKRKVLPSCVVKAVRDKYPSPSGRYVGFTEAENAFAML</sequence>
<accession>A0AAN9DKN2</accession>
<evidence type="ECO:0000313" key="2">
    <source>
        <dbReference type="EMBL" id="KAK7172332.1"/>
    </source>
</evidence>
<dbReference type="PANTHER" id="PTHR36981">
    <property type="entry name" value="ZGC:195170"/>
    <property type="match status" value="1"/>
</dbReference>
<organism evidence="2 3">
    <name type="scientific">Phoxinus phoxinus</name>
    <name type="common">Eurasian minnow</name>
    <dbReference type="NCBI Taxonomy" id="58324"/>
    <lineage>
        <taxon>Eukaryota</taxon>
        <taxon>Metazoa</taxon>
        <taxon>Chordata</taxon>
        <taxon>Craniata</taxon>
        <taxon>Vertebrata</taxon>
        <taxon>Euteleostomi</taxon>
        <taxon>Actinopterygii</taxon>
        <taxon>Neopterygii</taxon>
        <taxon>Teleostei</taxon>
        <taxon>Ostariophysi</taxon>
        <taxon>Cypriniformes</taxon>
        <taxon>Leuciscidae</taxon>
        <taxon>Phoxininae</taxon>
        <taxon>Phoxinus</taxon>
    </lineage>
</organism>
<dbReference type="Proteomes" id="UP001364617">
    <property type="component" value="Unassembled WGS sequence"/>
</dbReference>
<evidence type="ECO:0000313" key="3">
    <source>
        <dbReference type="Proteomes" id="UP001364617"/>
    </source>
</evidence>
<comment type="caution">
    <text evidence="2">The sequence shown here is derived from an EMBL/GenBank/DDBJ whole genome shotgun (WGS) entry which is preliminary data.</text>
</comment>
<dbReference type="InterPro" id="IPR046815">
    <property type="entry name" value="P2RX7_C"/>
</dbReference>
<protein>
    <recommendedName>
        <fullName evidence="1">P2X purinoreceptor 7 intracellular domain-containing protein</fullName>
    </recommendedName>
</protein>
<evidence type="ECO:0000259" key="1">
    <source>
        <dbReference type="Pfam" id="PF20478"/>
    </source>
</evidence>
<dbReference type="PANTHER" id="PTHR36981:SF1">
    <property type="entry name" value="P2X PURINORECEPTOR 7 INTRACELLULAR DOMAIN-CONTAINING PROTEIN"/>
    <property type="match status" value="1"/>
</dbReference>
<dbReference type="AlphaFoldDB" id="A0AAN9DKN2"/>
<feature type="domain" description="P2X purinoreceptor 7 intracellular" evidence="1">
    <location>
        <begin position="103"/>
        <end position="160"/>
    </location>
</feature>
<dbReference type="EMBL" id="JAYKXH010000004">
    <property type="protein sequence ID" value="KAK7172332.1"/>
    <property type="molecule type" value="Genomic_DNA"/>
</dbReference>
<dbReference type="Pfam" id="PF20478">
    <property type="entry name" value="P2RX7_C"/>
    <property type="match status" value="1"/>
</dbReference>
<keyword evidence="3" id="KW-1185">Reference proteome</keyword>
<name>A0AAN9DKN2_9TELE</name>
<reference evidence="2 3" key="1">
    <citation type="submission" date="2024-02" db="EMBL/GenBank/DDBJ databases">
        <title>Chromosome-level genome assembly of the Eurasian Minnow (Phoxinus phoxinus).</title>
        <authorList>
            <person name="Oriowo T.O."/>
            <person name="Martin S."/>
            <person name="Stange M."/>
            <person name="Chrysostomakis Y."/>
            <person name="Brown T."/>
            <person name="Winkler S."/>
            <person name="Kukowka S."/>
            <person name="Myers E.W."/>
            <person name="Bohne A."/>
        </authorList>
    </citation>
    <scope>NUCLEOTIDE SEQUENCE [LARGE SCALE GENOMIC DNA]</scope>
    <source>
        <strain evidence="2">ZFMK-TIS-60720</strain>
        <tissue evidence="2">Whole Organism</tissue>
    </source>
</reference>
<proteinExistence type="predicted"/>
<gene>
    <name evidence="2" type="ORF">R3I93_004604</name>
</gene>